<dbReference type="PANTHER" id="PTHR21198:SF7">
    <property type="entry name" value="ASPARTATE-GLUTAMATE RACEMASE FAMILY"/>
    <property type="match status" value="1"/>
</dbReference>
<dbReference type="InParanoid" id="D1YVN3"/>
<dbReference type="PANTHER" id="PTHR21198">
    <property type="entry name" value="GLUTAMATE RACEMASE"/>
    <property type="match status" value="1"/>
</dbReference>
<keyword evidence="2" id="KW-0413">Isomerase</keyword>
<dbReference type="RefSeq" id="WP_012899185.1">
    <property type="nucleotide sequence ID" value="NC_013665.1"/>
</dbReference>
<dbReference type="PATRIC" id="fig|304371.9.peg.445"/>
<dbReference type="STRING" id="304371.MCP_0433"/>
<dbReference type="OrthoDB" id="269620at2157"/>
<dbReference type="PROSITE" id="PS00924">
    <property type="entry name" value="ASP_GLU_RACEMASE_2"/>
    <property type="match status" value="1"/>
</dbReference>
<dbReference type="InterPro" id="IPR001920">
    <property type="entry name" value="Asp/Glu_race"/>
</dbReference>
<evidence type="ECO:0000313" key="3">
    <source>
        <dbReference type="EMBL" id="BAI60505.1"/>
    </source>
</evidence>
<sequence length="233" mass="25559">MKTIGLIGGMSWESSIEYYRIINEAVREQMGGLHSAPIVMHSVEFEDIRALQDKGEWAELTNIMADMARGLKWAGADFILICTNTMHIMADDVQRRAGIDVLHIADATGLEIRRAGLKKVGLLGTRFTMEKDFYTGRLKDGFGIEAIIPEEAERQEVHDIIFKELCAGVIRPESKARLKEIIAGLSSRGAEGIILGCTEIPLIIGQGDVPLPVFDTTRIHAMAAVGRAMPQAG</sequence>
<dbReference type="NCBIfam" id="TIGR00035">
    <property type="entry name" value="asp_race"/>
    <property type="match status" value="1"/>
</dbReference>
<dbReference type="EMBL" id="AP011532">
    <property type="protein sequence ID" value="BAI60505.1"/>
    <property type="molecule type" value="Genomic_DNA"/>
</dbReference>
<protein>
    <submittedName>
        <fullName evidence="3">Aspartate racemase</fullName>
    </submittedName>
</protein>
<evidence type="ECO:0000256" key="2">
    <source>
        <dbReference type="ARBA" id="ARBA00023235"/>
    </source>
</evidence>
<comment type="similarity">
    <text evidence="1">Belongs to the aspartate/glutamate racemases family.</text>
</comment>
<dbReference type="GeneID" id="8680530"/>
<dbReference type="Proteomes" id="UP000001882">
    <property type="component" value="Chromosome"/>
</dbReference>
<dbReference type="InterPro" id="IPR018187">
    <property type="entry name" value="Asp/Glu_racemase_AS_1"/>
</dbReference>
<dbReference type="Gene3D" id="3.40.50.1860">
    <property type="match status" value="2"/>
</dbReference>
<reference evidence="4" key="3">
    <citation type="journal article" date="2011" name="PLoS ONE">
        <title>Genome sequence of a mesophilic hydrogenotrophic methanogen Methanocella paludicola, the first cultivated representative of the order Methanocellales.</title>
        <authorList>
            <person name="Sakai S."/>
            <person name="Takaki Y."/>
            <person name="Shimamura S."/>
            <person name="Sekine M."/>
            <person name="Tajima T."/>
            <person name="Kosugi H."/>
            <person name="Ichikawa N."/>
            <person name="Tasumi E."/>
            <person name="Hiraki A.T."/>
            <person name="Shimizu A."/>
            <person name="Kato Y."/>
            <person name="Nishiko R."/>
            <person name="Mori K."/>
            <person name="Fujita N."/>
            <person name="Imachi H."/>
            <person name="Takai K."/>
        </authorList>
    </citation>
    <scope>NUCLEOTIDE SEQUENCE [LARGE SCALE GENOMIC DNA]</scope>
    <source>
        <strain evidence="4">DSM 17711 / JCM 13418 / NBRC 101707 / SANAE</strain>
    </source>
</reference>
<name>D1YVN3_METPS</name>
<evidence type="ECO:0000256" key="1">
    <source>
        <dbReference type="ARBA" id="ARBA00007847"/>
    </source>
</evidence>
<dbReference type="Pfam" id="PF01177">
    <property type="entry name" value="Asp_Glu_race"/>
    <property type="match status" value="1"/>
</dbReference>
<dbReference type="InterPro" id="IPR004380">
    <property type="entry name" value="Asp_race"/>
</dbReference>
<keyword evidence="4" id="KW-1185">Reference proteome</keyword>
<evidence type="ECO:0000313" key="4">
    <source>
        <dbReference type="Proteomes" id="UP000001882"/>
    </source>
</evidence>
<gene>
    <name evidence="3" type="ordered locus">MCP_0433</name>
</gene>
<dbReference type="KEGG" id="mpd:MCP_0433"/>
<dbReference type="eggNOG" id="arCOG02005">
    <property type="taxonomic scope" value="Archaea"/>
</dbReference>
<proteinExistence type="inferred from homology"/>
<accession>D1YVN3</accession>
<reference evidence="3 4" key="1">
    <citation type="journal article" date="2007" name="Appl. Environ. Microbiol.">
        <title>Isolation of key methanogens for global methane emission from rice paddy fields: a novel isolate affiliated with the clone cluster rice cluster I.</title>
        <authorList>
            <person name="Sakai S."/>
            <person name="Imachi H."/>
            <person name="Sekiguchi Y."/>
            <person name="Ohashi A."/>
            <person name="Harada H."/>
            <person name="Kamagata Y."/>
        </authorList>
    </citation>
    <scope>NUCLEOTIDE SEQUENCE [LARGE SCALE GENOMIC DNA]</scope>
    <source>
        <strain evidence="4">DSM 17711 / JCM 13418 / NBRC 101707 / SANAE</strain>
    </source>
</reference>
<dbReference type="InterPro" id="IPR015942">
    <property type="entry name" value="Asp/Glu/hydantoin_racemase"/>
</dbReference>
<dbReference type="SUPFAM" id="SSF53681">
    <property type="entry name" value="Aspartate/glutamate racemase"/>
    <property type="match status" value="2"/>
</dbReference>
<organism evidence="3 4">
    <name type="scientific">Methanocella paludicola (strain DSM 17711 / JCM 13418 / NBRC 101707 / SANAE)</name>
    <dbReference type="NCBI Taxonomy" id="304371"/>
    <lineage>
        <taxon>Archaea</taxon>
        <taxon>Methanobacteriati</taxon>
        <taxon>Methanobacteriota</taxon>
        <taxon>Stenosarchaea group</taxon>
        <taxon>Methanomicrobia</taxon>
        <taxon>Methanocellales</taxon>
        <taxon>Methanocellaceae</taxon>
        <taxon>Methanocella</taxon>
    </lineage>
</organism>
<dbReference type="InterPro" id="IPR033134">
    <property type="entry name" value="Asp/Glu_racemase_AS_2"/>
</dbReference>
<reference evidence="3 4" key="2">
    <citation type="journal article" date="2008" name="Int. J. Syst. Evol. Microbiol.">
        <title>Methanocella paludicola gen. nov., sp. nov., a methane-producing archaeon, the first isolate of the lineage 'Rice Cluster I', and proposal of the new archaeal order Methanocellales ord. nov.</title>
        <authorList>
            <person name="Sakai S."/>
            <person name="Imachi H."/>
            <person name="Hanada S."/>
            <person name="Ohashi A."/>
            <person name="Harada H."/>
            <person name="Kamagata Y."/>
        </authorList>
    </citation>
    <scope>NUCLEOTIDE SEQUENCE [LARGE SCALE GENOMIC DNA]</scope>
    <source>
        <strain evidence="4">DSM 17711 / JCM 13418 / NBRC 101707 / SANAE</strain>
    </source>
</reference>
<dbReference type="GO" id="GO:0047661">
    <property type="term" value="F:amino-acid racemase activity"/>
    <property type="evidence" value="ECO:0007669"/>
    <property type="project" value="InterPro"/>
</dbReference>
<dbReference type="PROSITE" id="PS00923">
    <property type="entry name" value="ASP_GLU_RACEMASE_1"/>
    <property type="match status" value="1"/>
</dbReference>
<dbReference type="AlphaFoldDB" id="D1YVN3"/>